<comment type="similarity">
    <text evidence="2 12">Belongs to the amiloride-sensitive sodium channel (TC 1.A.6) family.</text>
</comment>
<sequence>MRKVDRDPSTPTERKGWVEADIQFEDEGGEIAGVIPVTERFLGRWTGHGLTRVAYKDSSWFRKLCWLLLFLAAAAYLVVEAMEAINLYLQYQKATSITLDQKKSIAFPAVTVCPYGPLRKDLTDDSTLTRFKNLFRLNDDLRTAIGQSAPLDSSCSRAGNGSSPASNDTACSVGNAGTATSCVKPFAYLNHGTVEINGTTYRTDDYPSMLLLTNLALEDFRSFLALADDSGIISPSALVPDCTFGGAPCGPEDLQWVTDPYYGKCVSFNYRGNKTTERAGLLHGLHLRLSWNGSDPLTLLSPAEGFRLVLHDPQLPPDPTTEGLDAAPRKNSHVAVRKTQVNRLPPENGGSCSPDSYLGDRFNGLFTKSNETKYSEKLCLELCKIEKILNETKCYYKSPLLQDLWNSSNYCNESKRMIHDDPPPPPSKGAFRAVQKPQRFDASVDQPPCGCSIPCSQNRYFWSLSSVDLIPENEMLSDLVDWLKKQKGLGLDESQLENKTFCLRRGKLENAAVVNVYYETMIVETYGESPGLTWLVFVGVLGGWMGLFVGMSCMSLFEVLEYVVDFLLYAWRAPRRDKMGPRRRAVLTREDAFLIPIVALILA</sequence>
<proteinExistence type="inferred from homology"/>
<keyword evidence="7" id="KW-0915">Sodium</keyword>
<protein>
    <submittedName>
        <fullName evidence="14">Uncharacterized protein</fullName>
    </submittedName>
</protein>
<evidence type="ECO:0000256" key="8">
    <source>
        <dbReference type="ARBA" id="ARBA00023065"/>
    </source>
</evidence>
<dbReference type="Pfam" id="PF00858">
    <property type="entry name" value="ASC"/>
    <property type="match status" value="1"/>
</dbReference>
<dbReference type="GO" id="GO:0015280">
    <property type="term" value="F:ligand-gated sodium channel activity"/>
    <property type="evidence" value="ECO:0007669"/>
    <property type="project" value="TreeGrafter"/>
</dbReference>
<evidence type="ECO:0000256" key="12">
    <source>
        <dbReference type="RuleBase" id="RU000679"/>
    </source>
</evidence>
<dbReference type="EMBL" id="CAJPEV010003882">
    <property type="protein sequence ID" value="CAG0900735.1"/>
    <property type="molecule type" value="Genomic_DNA"/>
</dbReference>
<evidence type="ECO:0000256" key="10">
    <source>
        <dbReference type="ARBA" id="ARBA00023201"/>
    </source>
</evidence>
<dbReference type="Gene3D" id="2.60.470.10">
    <property type="entry name" value="Acid-sensing ion channels like domains"/>
    <property type="match status" value="1"/>
</dbReference>
<evidence type="ECO:0000256" key="3">
    <source>
        <dbReference type="ARBA" id="ARBA00022448"/>
    </source>
</evidence>
<dbReference type="AlphaFoldDB" id="A0A7R9FR03"/>
<dbReference type="PANTHER" id="PTHR11690">
    <property type="entry name" value="AMILORIDE-SENSITIVE SODIUM CHANNEL-RELATED"/>
    <property type="match status" value="1"/>
</dbReference>
<keyword evidence="8 12" id="KW-0406">Ion transport</keyword>
<keyword evidence="10 12" id="KW-0739">Sodium transport</keyword>
<feature type="transmembrane region" description="Helical" evidence="13">
    <location>
        <begin position="64"/>
        <end position="89"/>
    </location>
</feature>
<evidence type="ECO:0000256" key="6">
    <source>
        <dbReference type="ARBA" id="ARBA00022989"/>
    </source>
</evidence>
<evidence type="ECO:0000256" key="5">
    <source>
        <dbReference type="ARBA" id="ARBA00022692"/>
    </source>
</evidence>
<evidence type="ECO:0000313" key="14">
    <source>
        <dbReference type="EMBL" id="CAD7251853.1"/>
    </source>
</evidence>
<organism evidence="14">
    <name type="scientific">Darwinula stevensoni</name>
    <dbReference type="NCBI Taxonomy" id="69355"/>
    <lineage>
        <taxon>Eukaryota</taxon>
        <taxon>Metazoa</taxon>
        <taxon>Ecdysozoa</taxon>
        <taxon>Arthropoda</taxon>
        <taxon>Crustacea</taxon>
        <taxon>Oligostraca</taxon>
        <taxon>Ostracoda</taxon>
        <taxon>Podocopa</taxon>
        <taxon>Podocopida</taxon>
        <taxon>Darwinulocopina</taxon>
        <taxon>Darwinuloidea</taxon>
        <taxon>Darwinulidae</taxon>
        <taxon>Darwinula</taxon>
    </lineage>
</organism>
<dbReference type="InterPro" id="IPR001873">
    <property type="entry name" value="ENaC"/>
</dbReference>
<dbReference type="EMBL" id="LR903399">
    <property type="protein sequence ID" value="CAD7251853.1"/>
    <property type="molecule type" value="Genomic_DNA"/>
</dbReference>
<evidence type="ECO:0000256" key="1">
    <source>
        <dbReference type="ARBA" id="ARBA00004141"/>
    </source>
</evidence>
<keyword evidence="5 12" id="KW-0812">Transmembrane</keyword>
<keyword evidence="4 12" id="KW-0894">Sodium channel</keyword>
<keyword evidence="15" id="KW-1185">Reference proteome</keyword>
<evidence type="ECO:0000256" key="13">
    <source>
        <dbReference type="SAM" id="Phobius"/>
    </source>
</evidence>
<dbReference type="PANTHER" id="PTHR11690:SF248">
    <property type="entry name" value="PICKPOCKET 17, ISOFORM A"/>
    <property type="match status" value="1"/>
</dbReference>
<keyword evidence="9 13" id="KW-0472">Membrane</keyword>
<evidence type="ECO:0000256" key="2">
    <source>
        <dbReference type="ARBA" id="ARBA00007193"/>
    </source>
</evidence>
<accession>A0A7R9FR03</accession>
<evidence type="ECO:0000256" key="9">
    <source>
        <dbReference type="ARBA" id="ARBA00023136"/>
    </source>
</evidence>
<evidence type="ECO:0000256" key="4">
    <source>
        <dbReference type="ARBA" id="ARBA00022461"/>
    </source>
</evidence>
<evidence type="ECO:0000313" key="15">
    <source>
        <dbReference type="Proteomes" id="UP000677054"/>
    </source>
</evidence>
<comment type="subcellular location">
    <subcellularLocation>
        <location evidence="1">Membrane</location>
        <topology evidence="1">Multi-pass membrane protein</topology>
    </subcellularLocation>
</comment>
<name>A0A7R9FR03_9CRUS</name>
<dbReference type="GO" id="GO:0005886">
    <property type="term" value="C:plasma membrane"/>
    <property type="evidence" value="ECO:0007669"/>
    <property type="project" value="TreeGrafter"/>
</dbReference>
<dbReference type="PRINTS" id="PR01078">
    <property type="entry name" value="AMINACHANNEL"/>
</dbReference>
<evidence type="ECO:0000256" key="7">
    <source>
        <dbReference type="ARBA" id="ARBA00023053"/>
    </source>
</evidence>
<keyword evidence="11 12" id="KW-0407">Ion channel</keyword>
<keyword evidence="6 13" id="KW-1133">Transmembrane helix</keyword>
<dbReference type="Gene3D" id="1.10.287.770">
    <property type="entry name" value="YojJ-like"/>
    <property type="match status" value="1"/>
</dbReference>
<reference evidence="14" key="1">
    <citation type="submission" date="2020-11" db="EMBL/GenBank/DDBJ databases">
        <authorList>
            <person name="Tran Van P."/>
        </authorList>
    </citation>
    <scope>NUCLEOTIDE SEQUENCE</scope>
</reference>
<gene>
    <name evidence="14" type="ORF">DSTB1V02_LOCUS11615</name>
</gene>
<evidence type="ECO:0000256" key="11">
    <source>
        <dbReference type="ARBA" id="ARBA00023303"/>
    </source>
</evidence>
<dbReference type="OrthoDB" id="5874059at2759"/>
<keyword evidence="3 12" id="KW-0813">Transport</keyword>
<dbReference type="Proteomes" id="UP000677054">
    <property type="component" value="Unassembled WGS sequence"/>
</dbReference>